<gene>
    <name evidence="2" type="ORF">HMPREF9695_02411</name>
</gene>
<dbReference type="AlphaFoldDB" id="K8PAJ2"/>
<feature type="signal peptide" evidence="1">
    <location>
        <begin position="1"/>
        <end position="21"/>
    </location>
</feature>
<dbReference type="HOGENOM" id="CLU_119507_0_0_5"/>
<protein>
    <submittedName>
        <fullName evidence="2">Uncharacterized protein</fullName>
    </submittedName>
</protein>
<dbReference type="EMBL" id="AGWX01000003">
    <property type="protein sequence ID" value="EKS38571.1"/>
    <property type="molecule type" value="Genomic_DNA"/>
</dbReference>
<name>K8PAJ2_9BRAD</name>
<proteinExistence type="predicted"/>
<keyword evidence="1" id="KW-0732">Signal</keyword>
<keyword evidence="3" id="KW-1185">Reference proteome</keyword>
<comment type="caution">
    <text evidence="2">The sequence shown here is derived from an EMBL/GenBank/DDBJ whole genome shotgun (WGS) entry which is preliminary data.</text>
</comment>
<reference evidence="2 3" key="1">
    <citation type="submission" date="2012-04" db="EMBL/GenBank/DDBJ databases">
        <title>The Genome Sequence of Afipia broomeae ATCC 49717.</title>
        <authorList>
            <consortium name="The Broad Institute Genome Sequencing Platform"/>
            <person name="Earl A."/>
            <person name="Ward D."/>
            <person name="Feldgarden M."/>
            <person name="Gevers D."/>
            <person name="Huys G."/>
            <person name="Walker B."/>
            <person name="Young S.K."/>
            <person name="Zeng Q."/>
            <person name="Gargeya S."/>
            <person name="Fitzgerald M."/>
            <person name="Haas B."/>
            <person name="Abouelleil A."/>
            <person name="Alvarado L."/>
            <person name="Arachchi H.M."/>
            <person name="Berlin A."/>
            <person name="Chapman S.B."/>
            <person name="Goldberg J."/>
            <person name="Griggs A."/>
            <person name="Gujja S."/>
            <person name="Hansen M."/>
            <person name="Howarth C."/>
            <person name="Imamovic A."/>
            <person name="Larimer J."/>
            <person name="McCowen C."/>
            <person name="Montmayeur A."/>
            <person name="Murphy C."/>
            <person name="Neiman D."/>
            <person name="Pearson M."/>
            <person name="Priest M."/>
            <person name="Roberts A."/>
            <person name="Saif S."/>
            <person name="Shea T."/>
            <person name="Sisk P."/>
            <person name="Sykes S."/>
            <person name="Wortman J."/>
            <person name="Nusbaum C."/>
            <person name="Birren B."/>
        </authorList>
    </citation>
    <scope>NUCLEOTIDE SEQUENCE [LARGE SCALE GENOMIC DNA]</scope>
    <source>
        <strain evidence="2 3">ATCC 49717</strain>
    </source>
</reference>
<organism evidence="2 3">
    <name type="scientific">Afipia broomeae ATCC 49717</name>
    <dbReference type="NCBI Taxonomy" id="883078"/>
    <lineage>
        <taxon>Bacteria</taxon>
        <taxon>Pseudomonadati</taxon>
        <taxon>Pseudomonadota</taxon>
        <taxon>Alphaproteobacteria</taxon>
        <taxon>Hyphomicrobiales</taxon>
        <taxon>Nitrobacteraceae</taxon>
        <taxon>Afipia</taxon>
    </lineage>
</organism>
<dbReference type="RefSeq" id="WP_006021125.1">
    <property type="nucleotide sequence ID" value="NZ_KB375282.1"/>
</dbReference>
<dbReference type="Proteomes" id="UP000001096">
    <property type="component" value="Unassembled WGS sequence"/>
</dbReference>
<dbReference type="eggNOG" id="ENOG50311AB">
    <property type="taxonomic scope" value="Bacteria"/>
</dbReference>
<evidence type="ECO:0000313" key="3">
    <source>
        <dbReference type="Proteomes" id="UP000001096"/>
    </source>
</evidence>
<evidence type="ECO:0000256" key="1">
    <source>
        <dbReference type="SAM" id="SignalP"/>
    </source>
</evidence>
<sequence length="163" mass="17781">MKRRSAIPLAAFLLMSLQASGQSAARSGMATERPWASEHIEGLPADIRRRIVALERVCGNAAAAAHYFAVSIEAGGQRFVSLHFEEFACGNRAAVCNGNGCLHEIYAESRGRYRIVFSRKALDVRMTNAGGIAGLEVSQPNTKETYRWNGRGFTPVRTVRNGP</sequence>
<evidence type="ECO:0000313" key="2">
    <source>
        <dbReference type="EMBL" id="EKS38571.1"/>
    </source>
</evidence>
<feature type="chain" id="PRO_5003919603" evidence="1">
    <location>
        <begin position="22"/>
        <end position="163"/>
    </location>
</feature>
<accession>K8PAJ2</accession>